<feature type="transmembrane region" description="Helical" evidence="1">
    <location>
        <begin position="82"/>
        <end position="99"/>
    </location>
</feature>
<evidence type="ECO:0000313" key="3">
    <source>
        <dbReference type="EMBL" id="CAH2406511.1"/>
    </source>
</evidence>
<protein>
    <submittedName>
        <fullName evidence="3">Acyl_transf_3 domain-containing protein</fullName>
    </submittedName>
</protein>
<accession>A0ABM9EB87</accession>
<feature type="transmembrane region" description="Helical" evidence="1">
    <location>
        <begin position="7"/>
        <end position="28"/>
    </location>
</feature>
<proteinExistence type="predicted"/>
<dbReference type="EMBL" id="CAKXZT010000149">
    <property type="protein sequence ID" value="CAH2406511.1"/>
    <property type="molecule type" value="Genomic_DNA"/>
</dbReference>
<dbReference type="InterPro" id="IPR050879">
    <property type="entry name" value="Acyltransferase_3"/>
</dbReference>
<feature type="transmembrane region" description="Helical" evidence="1">
    <location>
        <begin position="40"/>
        <end position="62"/>
    </location>
</feature>
<keyword evidence="1" id="KW-0472">Membrane</keyword>
<feature type="transmembrane region" description="Helical" evidence="1">
    <location>
        <begin position="303"/>
        <end position="321"/>
    </location>
</feature>
<feature type="transmembrane region" description="Helical" evidence="1">
    <location>
        <begin position="180"/>
        <end position="196"/>
    </location>
</feature>
<feature type="transmembrane region" description="Helical" evidence="1">
    <location>
        <begin position="157"/>
        <end position="174"/>
    </location>
</feature>
<evidence type="ECO:0000313" key="4">
    <source>
        <dbReference type="Proteomes" id="UP001153050"/>
    </source>
</evidence>
<dbReference type="InterPro" id="IPR002656">
    <property type="entry name" value="Acyl_transf_3_dom"/>
</dbReference>
<name>A0ABM9EB87_9HYPH</name>
<evidence type="ECO:0000259" key="2">
    <source>
        <dbReference type="Pfam" id="PF01757"/>
    </source>
</evidence>
<reference evidence="3 4" key="1">
    <citation type="submission" date="2022-03" db="EMBL/GenBank/DDBJ databases">
        <authorList>
            <person name="Brunel B."/>
        </authorList>
    </citation>
    <scope>NUCLEOTIDE SEQUENCE [LARGE SCALE GENOMIC DNA]</scope>
    <source>
        <strain evidence="3">STM5069sample</strain>
    </source>
</reference>
<dbReference type="Proteomes" id="UP001153050">
    <property type="component" value="Unassembled WGS sequence"/>
</dbReference>
<keyword evidence="1" id="KW-0812">Transmembrane</keyword>
<comment type="caution">
    <text evidence="3">The sequence shown here is derived from an EMBL/GenBank/DDBJ whole genome shotgun (WGS) entry which is preliminary data.</text>
</comment>
<feature type="transmembrane region" description="Helical" evidence="1">
    <location>
        <begin position="208"/>
        <end position="229"/>
    </location>
</feature>
<dbReference type="PANTHER" id="PTHR23028:SF131">
    <property type="entry name" value="BLR2367 PROTEIN"/>
    <property type="match status" value="1"/>
</dbReference>
<organism evidence="3 4">
    <name type="scientific">Mesorhizobium escarrei</name>
    <dbReference type="NCBI Taxonomy" id="666018"/>
    <lineage>
        <taxon>Bacteria</taxon>
        <taxon>Pseudomonadati</taxon>
        <taxon>Pseudomonadota</taxon>
        <taxon>Alphaproteobacteria</taxon>
        <taxon>Hyphomicrobiales</taxon>
        <taxon>Phyllobacteriaceae</taxon>
        <taxon>Mesorhizobium</taxon>
    </lineage>
</organism>
<keyword evidence="4" id="KW-1185">Reference proteome</keyword>
<feature type="transmembrane region" description="Helical" evidence="1">
    <location>
        <begin position="125"/>
        <end position="145"/>
    </location>
</feature>
<feature type="transmembrane region" description="Helical" evidence="1">
    <location>
        <begin position="235"/>
        <end position="252"/>
    </location>
</feature>
<keyword evidence="1" id="KW-1133">Transmembrane helix</keyword>
<sequence>MRSAPKFIPALSGIRAIAAITVVLSHSASSGFLPKMFLDGAASVGVMLFFSLSGFLMAYLYLWRPVSGESIVEYSAARIGRVYPLFAVVILFCCAMHYLDNRFAYDLDVAYAVQHLLLFGDTNTIWTIATEFYFYGLFIPIWVWCSSRSPSKTTFRLLAVVALLVFLLWLMGFPGGRIAITRYLHFFLLGMIAAAAHRHIRGVSLANWALPVSLVIYVLTLPEVLYWAFGLKHPGYGVLPAVLMASIVFFTAKSGPASKTSRVLGARPMVYIGELSFGLYLLHRPAMSVWRGILAYTGWEFPPMVLFICLVISLWVASHLANRLIEVPARRFINERSKTERSLLRPSPVDAGSNQEAANCELSIPGEEAEVARLQ</sequence>
<feature type="domain" description="Acyltransferase 3" evidence="2">
    <location>
        <begin position="9"/>
        <end position="317"/>
    </location>
</feature>
<dbReference type="RefSeq" id="WP_254020841.1">
    <property type="nucleotide sequence ID" value="NZ_CAKXZT010000149.1"/>
</dbReference>
<evidence type="ECO:0000256" key="1">
    <source>
        <dbReference type="SAM" id="Phobius"/>
    </source>
</evidence>
<gene>
    <name evidence="3" type="ORF">MES5069_520160</name>
</gene>
<dbReference type="Pfam" id="PF01757">
    <property type="entry name" value="Acyl_transf_3"/>
    <property type="match status" value="1"/>
</dbReference>
<feature type="transmembrane region" description="Helical" evidence="1">
    <location>
        <begin position="264"/>
        <end position="283"/>
    </location>
</feature>
<dbReference type="PANTHER" id="PTHR23028">
    <property type="entry name" value="ACETYLTRANSFERASE"/>
    <property type="match status" value="1"/>
</dbReference>